<protein>
    <submittedName>
        <fullName evidence="2">SET-containing protein</fullName>
    </submittedName>
</protein>
<proteinExistence type="predicted"/>
<organism evidence="2 3">
    <name type="scientific">Venustampulla echinocandica</name>
    <dbReference type="NCBI Taxonomy" id="2656787"/>
    <lineage>
        <taxon>Eukaryota</taxon>
        <taxon>Fungi</taxon>
        <taxon>Dikarya</taxon>
        <taxon>Ascomycota</taxon>
        <taxon>Pezizomycotina</taxon>
        <taxon>Leotiomycetes</taxon>
        <taxon>Helotiales</taxon>
        <taxon>Pleuroascaceae</taxon>
        <taxon>Venustampulla</taxon>
    </lineage>
</organism>
<accession>A0A370TM32</accession>
<dbReference type="Proteomes" id="UP000254866">
    <property type="component" value="Unassembled WGS sequence"/>
</dbReference>
<dbReference type="Gene3D" id="2.170.270.10">
    <property type="entry name" value="SET domain"/>
    <property type="match status" value="1"/>
</dbReference>
<gene>
    <name evidence="2" type="ORF">BP5553_05928</name>
</gene>
<reference evidence="2 3" key="1">
    <citation type="journal article" date="2018" name="IMA Fungus">
        <title>IMA Genome-F 9: Draft genome sequence of Annulohypoxylon stygium, Aspergillus mulundensis, Berkeleyomyces basicola (syn. Thielaviopsis basicola), Ceratocystis smalleyi, two Cercospora beticola strains, Coleophoma cylindrospora, Fusarium fracticaudum, Phialophora cf. hyalina, and Morchella septimelata.</title>
        <authorList>
            <person name="Wingfield B.D."/>
            <person name="Bills G.F."/>
            <person name="Dong Y."/>
            <person name="Huang W."/>
            <person name="Nel W.J."/>
            <person name="Swalarsk-Parry B.S."/>
            <person name="Vaghefi N."/>
            <person name="Wilken P.M."/>
            <person name="An Z."/>
            <person name="de Beer Z.W."/>
            <person name="De Vos L."/>
            <person name="Chen L."/>
            <person name="Duong T.A."/>
            <person name="Gao Y."/>
            <person name="Hammerbacher A."/>
            <person name="Kikkert J.R."/>
            <person name="Li Y."/>
            <person name="Li H."/>
            <person name="Li K."/>
            <person name="Li Q."/>
            <person name="Liu X."/>
            <person name="Ma X."/>
            <person name="Naidoo K."/>
            <person name="Pethybridge S.J."/>
            <person name="Sun J."/>
            <person name="Steenkamp E.T."/>
            <person name="van der Nest M.A."/>
            <person name="van Wyk S."/>
            <person name="Wingfield M.J."/>
            <person name="Xiong C."/>
            <person name="Yue Q."/>
            <person name="Zhang X."/>
        </authorList>
    </citation>
    <scope>NUCLEOTIDE SEQUENCE [LARGE SCALE GENOMIC DNA]</scope>
    <source>
        <strain evidence="2 3">BP 5553</strain>
    </source>
</reference>
<evidence type="ECO:0000313" key="2">
    <source>
        <dbReference type="EMBL" id="RDL36576.1"/>
    </source>
</evidence>
<dbReference type="STRING" id="2656787.A0A370TM32"/>
<dbReference type="InterPro" id="IPR046341">
    <property type="entry name" value="SET_dom_sf"/>
</dbReference>
<evidence type="ECO:0000259" key="1">
    <source>
        <dbReference type="PROSITE" id="PS50280"/>
    </source>
</evidence>
<dbReference type="PROSITE" id="PS50280">
    <property type="entry name" value="SET"/>
    <property type="match status" value="1"/>
</dbReference>
<dbReference type="AlphaFoldDB" id="A0A370TM32"/>
<sequence>MVSQNPAGTSSPKNWPQNIRYITAPVYQHTLTPEQLASVRTRKKETTNSIPASVSIGPCSIVKITPISDPSHPAAGQCGLFTASNLKPGTFILQYLGKIHASPASPSLPNLTSHVDPHAGSDYDLSLDRDQGLGIDANELGNEARFVNDYRGIAEKPNAEFRDVWDERRKEKGIGVFVLPEGKSGKGKGIKKGQEILVSYGRGFWGARKDPN</sequence>
<comment type="caution">
    <text evidence="2">The sequence shown here is derived from an EMBL/GenBank/DDBJ whole genome shotgun (WGS) entry which is preliminary data.</text>
</comment>
<keyword evidence="3" id="KW-1185">Reference proteome</keyword>
<dbReference type="InterPro" id="IPR001214">
    <property type="entry name" value="SET_dom"/>
</dbReference>
<feature type="domain" description="SET" evidence="1">
    <location>
        <begin position="57"/>
        <end position="201"/>
    </location>
</feature>
<dbReference type="GeneID" id="43598777"/>
<name>A0A370TM32_9HELO</name>
<dbReference type="Pfam" id="PF00856">
    <property type="entry name" value="SET"/>
    <property type="match status" value="1"/>
</dbReference>
<evidence type="ECO:0000313" key="3">
    <source>
        <dbReference type="Proteomes" id="UP000254866"/>
    </source>
</evidence>
<dbReference type="EMBL" id="NPIC01000004">
    <property type="protein sequence ID" value="RDL36576.1"/>
    <property type="molecule type" value="Genomic_DNA"/>
</dbReference>
<dbReference type="RefSeq" id="XP_031869232.1">
    <property type="nucleotide sequence ID" value="XM_032014551.1"/>
</dbReference>
<dbReference type="OrthoDB" id="5792673at2759"/>
<dbReference type="SUPFAM" id="SSF82199">
    <property type="entry name" value="SET domain"/>
    <property type="match status" value="1"/>
</dbReference>